<keyword evidence="3 6" id="KW-1133">Transmembrane helix</keyword>
<reference evidence="9" key="1">
    <citation type="submission" date="2022-11" db="UniProtKB">
        <authorList>
            <consortium name="WormBaseParasite"/>
        </authorList>
    </citation>
    <scope>IDENTIFICATION</scope>
</reference>
<dbReference type="GO" id="GO:0005254">
    <property type="term" value="F:chloride channel activity"/>
    <property type="evidence" value="ECO:0007669"/>
    <property type="project" value="UniProtKB-KW"/>
</dbReference>
<feature type="transmembrane region" description="Helical" evidence="6">
    <location>
        <begin position="65"/>
        <end position="88"/>
    </location>
</feature>
<keyword evidence="6" id="KW-0869">Chloride channel</keyword>
<feature type="region of interest" description="Disordered" evidence="7">
    <location>
        <begin position="602"/>
        <end position="621"/>
    </location>
</feature>
<comment type="similarity">
    <text evidence="5 6">Belongs to the anion channel-forming bestrophin (TC 1.A.46) family. Calcium-sensitive chloride channel subfamily.</text>
</comment>
<feature type="region of interest" description="Disordered" evidence="7">
    <location>
        <begin position="569"/>
        <end position="593"/>
    </location>
</feature>
<dbReference type="GO" id="GO:0005886">
    <property type="term" value="C:plasma membrane"/>
    <property type="evidence" value="ECO:0007669"/>
    <property type="project" value="UniProtKB-SubCell"/>
</dbReference>
<evidence type="ECO:0000313" key="9">
    <source>
        <dbReference type="WBParaSite" id="PSAMB.scaffold109size78448.g1981.t1"/>
    </source>
</evidence>
<feature type="compositionally biased region" description="Basic and acidic residues" evidence="7">
    <location>
        <begin position="529"/>
        <end position="540"/>
    </location>
</feature>
<organism evidence="8 9">
    <name type="scientific">Plectus sambesii</name>
    <dbReference type="NCBI Taxonomy" id="2011161"/>
    <lineage>
        <taxon>Eukaryota</taxon>
        <taxon>Metazoa</taxon>
        <taxon>Ecdysozoa</taxon>
        <taxon>Nematoda</taxon>
        <taxon>Chromadorea</taxon>
        <taxon>Plectida</taxon>
        <taxon>Plectina</taxon>
        <taxon>Plectoidea</taxon>
        <taxon>Plectidae</taxon>
        <taxon>Plectus</taxon>
    </lineage>
</organism>
<keyword evidence="4 6" id="KW-0472">Membrane</keyword>
<evidence type="ECO:0000313" key="8">
    <source>
        <dbReference type="Proteomes" id="UP000887566"/>
    </source>
</evidence>
<dbReference type="PANTHER" id="PTHR10736">
    <property type="entry name" value="BESTROPHIN"/>
    <property type="match status" value="1"/>
</dbReference>
<feature type="compositionally biased region" description="Polar residues" evidence="7">
    <location>
        <begin position="462"/>
        <end position="473"/>
    </location>
</feature>
<feature type="compositionally biased region" description="Low complexity" evidence="7">
    <location>
        <begin position="544"/>
        <end position="554"/>
    </location>
</feature>
<dbReference type="InterPro" id="IPR021134">
    <property type="entry name" value="Bestrophin-like"/>
</dbReference>
<evidence type="ECO:0000256" key="4">
    <source>
        <dbReference type="ARBA" id="ARBA00023136"/>
    </source>
</evidence>
<dbReference type="PANTHER" id="PTHR10736:SF0">
    <property type="entry name" value="BESTROPHIN HOMOLOG"/>
    <property type="match status" value="1"/>
</dbReference>
<protein>
    <recommendedName>
        <fullName evidence="6">Bestrophin homolog</fullName>
    </recommendedName>
</protein>
<keyword evidence="8" id="KW-1185">Reference proteome</keyword>
<evidence type="ECO:0000256" key="5">
    <source>
        <dbReference type="ARBA" id="ARBA00034769"/>
    </source>
</evidence>
<keyword evidence="6" id="KW-0868">Chloride</keyword>
<feature type="compositionally biased region" description="Polar residues" evidence="7">
    <location>
        <begin position="429"/>
        <end position="454"/>
    </location>
</feature>
<feature type="transmembrane region" description="Helical" evidence="6">
    <location>
        <begin position="129"/>
        <end position="147"/>
    </location>
</feature>
<keyword evidence="6" id="KW-1003">Cell membrane</keyword>
<dbReference type="Proteomes" id="UP000887566">
    <property type="component" value="Unplaced"/>
</dbReference>
<evidence type="ECO:0000256" key="1">
    <source>
        <dbReference type="ARBA" id="ARBA00004370"/>
    </source>
</evidence>
<dbReference type="GO" id="GO:0034707">
    <property type="term" value="C:chloride channel complex"/>
    <property type="evidence" value="ECO:0007669"/>
    <property type="project" value="UniProtKB-KW"/>
</dbReference>
<keyword evidence="6" id="KW-0813">Transport</keyword>
<feature type="region of interest" description="Disordered" evidence="7">
    <location>
        <begin position="528"/>
        <end position="556"/>
    </location>
</feature>
<name>A0A914UN95_9BILA</name>
<feature type="compositionally biased region" description="Acidic residues" evidence="7">
    <location>
        <begin position="402"/>
        <end position="413"/>
    </location>
</feature>
<comment type="subcellular location">
    <subcellularLocation>
        <location evidence="6">Cell membrane</location>
        <topology evidence="6">Multi-pass membrane protein</topology>
    </subcellularLocation>
    <subcellularLocation>
        <location evidence="1">Membrane</location>
    </subcellularLocation>
</comment>
<evidence type="ECO:0000256" key="6">
    <source>
        <dbReference type="RuleBase" id="RU363126"/>
    </source>
</evidence>
<sequence length="651" mass="74236">MTVTYTLEVSKARFWGFPKLLARWRGSIYRLMYREMIVFLVAYYLVAFIYRFIFIPETQRDFERLAVYCIEFTSVVPITFVMGFYVSFIVGRWWQQYMCIPWPDRVAMQISAYVQGADERGRLMRRSMARYLNLITVLTFQATSTVIKRRFPTIDHLVDAGIMTEAERAELDVTVTPHGNWWIPASWFSQIAMVARKEGRIHDDLHLKSLIDEMMDFRGLCGTIWSYDWISVPLVYTQVVTIALYSFFVACLFGRQYLYEWPGEKVTKSHDIDFYVPVFTIFQFFFYVGWLKVAESMICPFGEDDDDFDLNWIIDRNIQVSYLAVDQMYRRFPKLTRDVFWDETEPNVPYTAAAANYKTLPFTGSTSAMNISHRDAEWDMPDLHMPVISEEMLNKKLAKEDGDIDEAKEEDVESNGSRRIDERRRRNRLTSLLFGNSRSSLAHSQSGSKMSVNSRRSHRRPSITSRSPTMLSRQWSGATIQKAGGVGSTTTAPLSPTEDTLSNLMEMQDKLSMTGDAAAVNGGLVSTQTRDECEKMEEKQGATSLSNSGGSSLLPAKVDVPPAVIELPEPSGDYDLLNNQSERSDSFGRHSSTLLGQIDDSQCLLGNSGESGDEQTHSRSHLTEGQLYKLDVIAEEKNHPNAGSMNLPHFG</sequence>
<feature type="transmembrane region" description="Helical" evidence="6">
    <location>
        <begin position="274"/>
        <end position="291"/>
    </location>
</feature>
<accession>A0A914UN95</accession>
<feature type="transmembrane region" description="Helical" evidence="6">
    <location>
        <begin position="31"/>
        <end position="53"/>
    </location>
</feature>
<keyword evidence="6" id="KW-0406">Ion transport</keyword>
<proteinExistence type="inferred from homology"/>
<keyword evidence="2 6" id="KW-0812">Transmembrane</keyword>
<dbReference type="AlphaFoldDB" id="A0A914UN95"/>
<evidence type="ECO:0000256" key="7">
    <source>
        <dbReference type="SAM" id="MobiDB-lite"/>
    </source>
</evidence>
<evidence type="ECO:0000256" key="2">
    <source>
        <dbReference type="ARBA" id="ARBA00022692"/>
    </source>
</evidence>
<keyword evidence="6" id="KW-0407">Ion channel</keyword>
<evidence type="ECO:0000256" key="3">
    <source>
        <dbReference type="ARBA" id="ARBA00022989"/>
    </source>
</evidence>
<dbReference type="WBParaSite" id="PSAMB.scaffold109size78448.g1981.t1">
    <property type="protein sequence ID" value="PSAMB.scaffold109size78448.g1981.t1"/>
    <property type="gene ID" value="PSAMB.scaffold109size78448.g1981"/>
</dbReference>
<dbReference type="InterPro" id="IPR000615">
    <property type="entry name" value="Bestrophin"/>
</dbReference>
<feature type="region of interest" description="Disordered" evidence="7">
    <location>
        <begin position="399"/>
        <end position="473"/>
    </location>
</feature>
<feature type="transmembrane region" description="Helical" evidence="6">
    <location>
        <begin position="235"/>
        <end position="253"/>
    </location>
</feature>
<comment type="function">
    <text evidence="6">Forms chloride channels.</text>
</comment>
<dbReference type="Pfam" id="PF01062">
    <property type="entry name" value="Bestrophin"/>
    <property type="match status" value="1"/>
</dbReference>